<evidence type="ECO:0000256" key="3">
    <source>
        <dbReference type="ARBA" id="ARBA00023145"/>
    </source>
</evidence>
<accession>A0A6F8YT03</accession>
<organism evidence="6 7">
    <name type="scientific">Phytohabitans suffuscus</name>
    <dbReference type="NCBI Taxonomy" id="624315"/>
    <lineage>
        <taxon>Bacteria</taxon>
        <taxon>Bacillati</taxon>
        <taxon>Actinomycetota</taxon>
        <taxon>Actinomycetes</taxon>
        <taxon>Micromonosporales</taxon>
        <taxon>Micromonosporaceae</taxon>
    </lineage>
</organism>
<reference evidence="6 7" key="2">
    <citation type="submission" date="2020-03" db="EMBL/GenBank/DDBJ databases">
        <authorList>
            <person name="Ichikawa N."/>
            <person name="Kimura A."/>
            <person name="Kitahashi Y."/>
            <person name="Uohara A."/>
        </authorList>
    </citation>
    <scope>NUCLEOTIDE SEQUENCE [LARGE SCALE GENOMIC DNA]</scope>
    <source>
        <strain evidence="6 7">NBRC 105367</strain>
    </source>
</reference>
<dbReference type="InterPro" id="IPR029055">
    <property type="entry name" value="Ntn_hydrolases_N"/>
</dbReference>
<dbReference type="InterPro" id="IPR043146">
    <property type="entry name" value="Penicillin_amidase_N_B-knob"/>
</dbReference>
<name>A0A6F8YT03_9ACTN</name>
<dbReference type="AlphaFoldDB" id="A0A6F8YT03"/>
<dbReference type="KEGG" id="psuu:Psuf_065570"/>
<protein>
    <recommendedName>
        <fullName evidence="8">Penicillin amidase</fullName>
    </recommendedName>
</protein>
<evidence type="ECO:0000256" key="4">
    <source>
        <dbReference type="SAM" id="MobiDB-lite"/>
    </source>
</evidence>
<dbReference type="Gene3D" id="2.30.120.10">
    <property type="match status" value="1"/>
</dbReference>
<evidence type="ECO:0008006" key="8">
    <source>
        <dbReference type="Google" id="ProtNLM"/>
    </source>
</evidence>
<dbReference type="GO" id="GO:0017000">
    <property type="term" value="P:antibiotic biosynthetic process"/>
    <property type="evidence" value="ECO:0007669"/>
    <property type="project" value="InterPro"/>
</dbReference>
<evidence type="ECO:0000256" key="2">
    <source>
        <dbReference type="ARBA" id="ARBA00022801"/>
    </source>
</evidence>
<keyword evidence="5" id="KW-0812">Transmembrane</keyword>
<comment type="similarity">
    <text evidence="1">Belongs to the peptidase S45 family.</text>
</comment>
<keyword evidence="5" id="KW-1133">Transmembrane helix</keyword>
<feature type="compositionally biased region" description="Basic and acidic residues" evidence="4">
    <location>
        <begin position="34"/>
        <end position="52"/>
    </location>
</feature>
<keyword evidence="7" id="KW-1185">Reference proteome</keyword>
<dbReference type="InterPro" id="IPR023343">
    <property type="entry name" value="Penicillin_amidase_dom1"/>
</dbReference>
<dbReference type="Proteomes" id="UP000503011">
    <property type="component" value="Chromosome"/>
</dbReference>
<evidence type="ECO:0000256" key="5">
    <source>
        <dbReference type="SAM" id="Phobius"/>
    </source>
</evidence>
<sequence>MPGDEWTGGPTASMVAGIGDVPGDSDRATMSAGEPRHEAGVDMSDQDLRRDNAPAGQVDADSANLPGGEESIDDAVSPADRETGLPASGARRRRWRRARRVLLWCLAVFLTLAVTASALLVWTVRRSFPDYDSTITMPGLGAPVTAYRDEYGIPQLYASSELDLFKAQGYVHAQDRFWEMDFRRHLTSGRLAELFGPSMVPTDAFLRTLGWREVAAREWQLVSPQTRAYLQAYADGVNAWIAGHGGSDASGRKSLEYPLLSLLNPGYTVERWDPVDSIASLKAMAWDLASNKYLEMDRSVLLSHGLRREQIDELFPAYPFDRNSPILSDGAVVNGAFDATATPTSPAAPGGAGAVAVEQAWRSDAAPVFGALRGAVAALKGRLGVTITGVGSNSWVVSGELTASGKPLLANDPHVGPSIPGMWYQVGLHCSCTYDVAGFSLSGLPGVLIGHNDRISWGFTNLAPDVTDFYLEKVDGNRYYDGAGWRALTTREEVIEVAGREPVTVTVRSTGHGPLLSDRSADLLG</sequence>
<dbReference type="InterPro" id="IPR002692">
    <property type="entry name" value="S45"/>
</dbReference>
<feature type="transmembrane region" description="Helical" evidence="5">
    <location>
        <begin position="101"/>
        <end position="124"/>
    </location>
</feature>
<feature type="region of interest" description="Disordered" evidence="4">
    <location>
        <begin position="1"/>
        <end position="90"/>
    </location>
</feature>
<evidence type="ECO:0000313" key="6">
    <source>
        <dbReference type="EMBL" id="BCB89244.1"/>
    </source>
</evidence>
<keyword evidence="5" id="KW-0472">Membrane</keyword>
<keyword evidence="2" id="KW-0378">Hydrolase</keyword>
<dbReference type="SUPFAM" id="SSF56235">
    <property type="entry name" value="N-terminal nucleophile aminohydrolases (Ntn hydrolases)"/>
    <property type="match status" value="1"/>
</dbReference>
<evidence type="ECO:0000313" key="7">
    <source>
        <dbReference type="Proteomes" id="UP000503011"/>
    </source>
</evidence>
<dbReference type="EMBL" id="AP022871">
    <property type="protein sequence ID" value="BCB89244.1"/>
    <property type="molecule type" value="Genomic_DNA"/>
</dbReference>
<evidence type="ECO:0000256" key="1">
    <source>
        <dbReference type="ARBA" id="ARBA00006586"/>
    </source>
</evidence>
<dbReference type="PANTHER" id="PTHR34218:SF4">
    <property type="entry name" value="ACYL-HOMOSERINE LACTONE ACYLASE QUIP"/>
    <property type="match status" value="1"/>
</dbReference>
<dbReference type="Gene3D" id="1.10.439.10">
    <property type="entry name" value="Penicillin Amidohydrolase, domain 1"/>
    <property type="match status" value="1"/>
</dbReference>
<proteinExistence type="inferred from homology"/>
<dbReference type="Gene3D" id="3.60.20.10">
    <property type="entry name" value="Glutamine Phosphoribosylpyrophosphate, subunit 1, domain 1"/>
    <property type="match status" value="1"/>
</dbReference>
<reference evidence="6 7" key="1">
    <citation type="submission" date="2020-03" db="EMBL/GenBank/DDBJ databases">
        <title>Whole genome shotgun sequence of Phytohabitans suffuscus NBRC 105367.</title>
        <authorList>
            <person name="Komaki H."/>
            <person name="Tamura T."/>
        </authorList>
    </citation>
    <scope>NUCLEOTIDE SEQUENCE [LARGE SCALE GENOMIC DNA]</scope>
    <source>
        <strain evidence="6 7">NBRC 105367</strain>
    </source>
</reference>
<gene>
    <name evidence="6" type="ORF">Psuf_065570</name>
</gene>
<keyword evidence="3" id="KW-0865">Zymogen</keyword>
<dbReference type="Pfam" id="PF01804">
    <property type="entry name" value="Penicil_amidase"/>
    <property type="match status" value="1"/>
</dbReference>
<dbReference type="GO" id="GO:0016811">
    <property type="term" value="F:hydrolase activity, acting on carbon-nitrogen (but not peptide) bonds, in linear amides"/>
    <property type="evidence" value="ECO:0007669"/>
    <property type="project" value="InterPro"/>
</dbReference>
<dbReference type="PANTHER" id="PTHR34218">
    <property type="entry name" value="PEPTIDASE S45 PENICILLIN AMIDASE"/>
    <property type="match status" value="1"/>
</dbReference>